<dbReference type="PANTHER" id="PTHR43546:SF3">
    <property type="entry name" value="UPF0173 METAL-DEPENDENT HYDROLASE MJ1163"/>
    <property type="match status" value="1"/>
</dbReference>
<dbReference type="EMBL" id="PISP01000001">
    <property type="protein sequence ID" value="PKD44218.1"/>
    <property type="molecule type" value="Genomic_DNA"/>
</dbReference>
<dbReference type="InterPro" id="IPR050114">
    <property type="entry name" value="UPF0173_UPF0282_UlaG_hydrolase"/>
</dbReference>
<dbReference type="OrthoDB" id="9789133at2"/>
<evidence type="ECO:0000313" key="5">
    <source>
        <dbReference type="Proteomes" id="UP000233398"/>
    </source>
</evidence>
<dbReference type="RefSeq" id="WP_101071508.1">
    <property type="nucleotide sequence ID" value="NZ_PISP01000001.1"/>
</dbReference>
<dbReference type="HAMAP" id="MF_00457">
    <property type="entry name" value="UPF0173"/>
    <property type="match status" value="1"/>
</dbReference>
<comment type="similarity">
    <text evidence="2">Belongs to the UPF0173 family.</text>
</comment>
<sequence>MDTKIKAWWLGHSAFRLESPSGKVIYVDPFLSQNPKTPDDQKNPDDIDYILLTHGHEDHVGDTLDLAEKTGCKVVAQVELSHLLKKHGLKEDQRVEFNKGGTVHFDDFSVTLVNANHSSSFQGDYAGEAGGLVISFEDDICFYHLGDTNIFGDLELYGEMYQPHVIAVPMGDYYTMGPQEAAICCDMLNAKVAVPIHYGTFPVLTGDPEDFKEFTQEYCDTKVEIPKPGEQFLGN</sequence>
<reference evidence="4 5" key="1">
    <citation type="submission" date="2017-11" db="EMBL/GenBank/DDBJ databases">
        <title>Rhodohalobacter 15182 sp. nov., isolated from a salt lake.</title>
        <authorList>
            <person name="Han S."/>
        </authorList>
    </citation>
    <scope>NUCLEOTIDE SEQUENCE [LARGE SCALE GENOMIC DNA]</scope>
    <source>
        <strain evidence="4 5">15182</strain>
    </source>
</reference>
<dbReference type="SUPFAM" id="SSF56281">
    <property type="entry name" value="Metallo-hydrolase/oxidoreductase"/>
    <property type="match status" value="1"/>
</dbReference>
<dbReference type="Gene3D" id="3.60.15.10">
    <property type="entry name" value="Ribonuclease Z/Hydroxyacylglutathione hydrolase-like"/>
    <property type="match status" value="1"/>
</dbReference>
<protein>
    <recommendedName>
        <fullName evidence="2">UPF0173 metal-dependent hydrolase CWD77_01760</fullName>
    </recommendedName>
</protein>
<dbReference type="InterPro" id="IPR022877">
    <property type="entry name" value="UPF0173"/>
</dbReference>
<dbReference type="SMART" id="SM00849">
    <property type="entry name" value="Lactamase_B"/>
    <property type="match status" value="1"/>
</dbReference>
<evidence type="ECO:0000256" key="2">
    <source>
        <dbReference type="HAMAP-Rule" id="MF_00457"/>
    </source>
</evidence>
<dbReference type="Proteomes" id="UP000233398">
    <property type="component" value="Unassembled WGS sequence"/>
</dbReference>
<proteinExistence type="inferred from homology"/>
<dbReference type="PANTHER" id="PTHR43546">
    <property type="entry name" value="UPF0173 METAL-DEPENDENT HYDROLASE MJ1163-RELATED"/>
    <property type="match status" value="1"/>
</dbReference>
<evidence type="ECO:0000256" key="1">
    <source>
        <dbReference type="ARBA" id="ARBA00022801"/>
    </source>
</evidence>
<keyword evidence="1 2" id="KW-0378">Hydrolase</keyword>
<dbReference type="AlphaFoldDB" id="A0A2N0VJ96"/>
<accession>A0A2N0VJ96</accession>
<evidence type="ECO:0000259" key="3">
    <source>
        <dbReference type="SMART" id="SM00849"/>
    </source>
</evidence>
<dbReference type="GO" id="GO:0016787">
    <property type="term" value="F:hydrolase activity"/>
    <property type="evidence" value="ECO:0007669"/>
    <property type="project" value="UniProtKB-UniRule"/>
</dbReference>
<gene>
    <name evidence="4" type="ORF">CWD77_01760</name>
</gene>
<dbReference type="InterPro" id="IPR001279">
    <property type="entry name" value="Metallo-B-lactamas"/>
</dbReference>
<name>A0A2N0VJ96_9BACT</name>
<keyword evidence="5" id="KW-1185">Reference proteome</keyword>
<organism evidence="4 5">
    <name type="scientific">Rhodohalobacter barkolensis</name>
    <dbReference type="NCBI Taxonomy" id="2053187"/>
    <lineage>
        <taxon>Bacteria</taxon>
        <taxon>Pseudomonadati</taxon>
        <taxon>Balneolota</taxon>
        <taxon>Balneolia</taxon>
        <taxon>Balneolales</taxon>
        <taxon>Balneolaceae</taxon>
        <taxon>Rhodohalobacter</taxon>
    </lineage>
</organism>
<comment type="caution">
    <text evidence="4">The sequence shown here is derived from an EMBL/GenBank/DDBJ whole genome shotgun (WGS) entry which is preliminary data.</text>
</comment>
<feature type="domain" description="Metallo-beta-lactamase" evidence="3">
    <location>
        <begin position="11"/>
        <end position="197"/>
    </location>
</feature>
<dbReference type="InterPro" id="IPR036866">
    <property type="entry name" value="RibonucZ/Hydroxyglut_hydro"/>
</dbReference>
<dbReference type="NCBIfam" id="NF001911">
    <property type="entry name" value="PRK00685.1"/>
    <property type="match status" value="1"/>
</dbReference>
<evidence type="ECO:0000313" key="4">
    <source>
        <dbReference type="EMBL" id="PKD44218.1"/>
    </source>
</evidence>
<dbReference type="Pfam" id="PF12706">
    <property type="entry name" value="Lactamase_B_2"/>
    <property type="match status" value="1"/>
</dbReference>